<accession>A0A512TSA5</accession>
<dbReference type="InterPro" id="IPR033247">
    <property type="entry name" value="Transketolase_fam"/>
</dbReference>
<comment type="subunit">
    <text evidence="7 16">Homodimer.</text>
</comment>
<reference evidence="19 20" key="1">
    <citation type="submission" date="2019-07" db="EMBL/GenBank/DDBJ databases">
        <title>Whole genome shotgun sequence of Clostridium butyricum NBRC 3858.</title>
        <authorList>
            <person name="Hosoyama A."/>
            <person name="Uohara A."/>
            <person name="Ohji S."/>
            <person name="Ichikawa N."/>
        </authorList>
    </citation>
    <scope>NUCLEOTIDE SEQUENCE [LARGE SCALE GENOMIC DNA]</scope>
    <source>
        <strain evidence="19 20">NBRC 3858</strain>
    </source>
</reference>
<dbReference type="InterPro" id="IPR009014">
    <property type="entry name" value="Transketo_C/PFOR_II"/>
</dbReference>
<gene>
    <name evidence="16" type="primary">rbsK</name>
    <name evidence="19" type="ORF">CBU02nite_36210</name>
</gene>
<dbReference type="CDD" id="cd01174">
    <property type="entry name" value="ribokinase"/>
    <property type="match status" value="1"/>
</dbReference>
<comment type="activity regulation">
    <text evidence="16">Activated by a monovalent cation that binds near, but not in, the active site. The most likely occupant of the site in vivo is potassium. Ion binding induces a conformational change that may alter substrate affinity.</text>
</comment>
<evidence type="ECO:0000256" key="8">
    <source>
        <dbReference type="ARBA" id="ARBA00022679"/>
    </source>
</evidence>
<keyword evidence="16" id="KW-0963">Cytoplasm</keyword>
<dbReference type="GO" id="GO:0019303">
    <property type="term" value="P:D-ribose catabolic process"/>
    <property type="evidence" value="ECO:0007669"/>
    <property type="project" value="UniProtKB-UniRule"/>
</dbReference>
<evidence type="ECO:0000256" key="5">
    <source>
        <dbReference type="ARBA" id="ARBA00002931"/>
    </source>
</evidence>
<dbReference type="InterPro" id="IPR011877">
    <property type="entry name" value="Ribokinase"/>
</dbReference>
<dbReference type="GO" id="GO:0046872">
    <property type="term" value="F:metal ion binding"/>
    <property type="evidence" value="ECO:0007669"/>
    <property type="project" value="UniProtKB-KW"/>
</dbReference>
<dbReference type="SUPFAM" id="SSF53613">
    <property type="entry name" value="Ribokinase-like"/>
    <property type="match status" value="1"/>
</dbReference>
<dbReference type="PANTHER" id="PTHR43522:SF2">
    <property type="entry name" value="TRANSKETOLASE 1-RELATED"/>
    <property type="match status" value="1"/>
</dbReference>
<dbReference type="InterPro" id="IPR002139">
    <property type="entry name" value="Ribo/fructo_kinase"/>
</dbReference>
<dbReference type="InterPro" id="IPR011611">
    <property type="entry name" value="PfkB_dom"/>
</dbReference>
<evidence type="ECO:0000256" key="15">
    <source>
        <dbReference type="ARBA" id="ARBA00049473"/>
    </source>
</evidence>
<evidence type="ECO:0000256" key="6">
    <source>
        <dbReference type="ARBA" id="ARBA00007131"/>
    </source>
</evidence>
<comment type="catalytic activity">
    <reaction evidence="16">
        <text>D-ribose + ATP = D-ribose 5-phosphate + ADP + H(+)</text>
        <dbReference type="Rhea" id="RHEA:13697"/>
        <dbReference type="ChEBI" id="CHEBI:15378"/>
        <dbReference type="ChEBI" id="CHEBI:30616"/>
        <dbReference type="ChEBI" id="CHEBI:47013"/>
        <dbReference type="ChEBI" id="CHEBI:78346"/>
        <dbReference type="ChEBI" id="CHEBI:456216"/>
        <dbReference type="EC" id="2.7.1.15"/>
    </reaction>
</comment>
<keyword evidence="8 16" id="KW-0808">Transferase</keyword>
<dbReference type="InterPro" id="IPR029061">
    <property type="entry name" value="THDP-binding"/>
</dbReference>
<feature type="domain" description="Transketolase-like pyrimidine-binding" evidence="18">
    <location>
        <begin position="250"/>
        <end position="421"/>
    </location>
</feature>
<dbReference type="Pfam" id="PF22613">
    <property type="entry name" value="Transketolase_C_1"/>
    <property type="match status" value="1"/>
</dbReference>
<dbReference type="HAMAP" id="MF_01987">
    <property type="entry name" value="Ribokinase"/>
    <property type="match status" value="1"/>
</dbReference>
<name>A0A512TSA5_CLOBU</name>
<feature type="binding site" evidence="16">
    <location>
        <begin position="11"/>
        <end position="13"/>
    </location>
    <ligand>
        <name>substrate</name>
    </ligand>
</feature>
<dbReference type="InterPro" id="IPR005475">
    <property type="entry name" value="Transketolase-like_Pyr-bd"/>
</dbReference>
<dbReference type="PROSITE" id="PS00802">
    <property type="entry name" value="TRANSKETOLASE_2"/>
    <property type="match status" value="1"/>
</dbReference>
<keyword evidence="14" id="KW-0786">Thiamine pyrophosphate</keyword>
<dbReference type="InterPro" id="IPR055152">
    <property type="entry name" value="Transketolase-like_C_2"/>
</dbReference>
<dbReference type="PRINTS" id="PR00990">
    <property type="entry name" value="RIBOKINASE"/>
</dbReference>
<feature type="binding site" evidence="16">
    <location>
        <position position="293"/>
    </location>
    <ligand>
        <name>K(+)</name>
        <dbReference type="ChEBI" id="CHEBI:29103"/>
    </ligand>
</feature>
<comment type="subcellular location">
    <subcellularLocation>
        <location evidence="16">Cytoplasm</location>
    </subcellularLocation>
</comment>
<protein>
    <recommendedName>
        <fullName evidence="16 17">Ribokinase</fullName>
        <shortName evidence="16">RK</shortName>
        <ecNumber evidence="16 17">2.7.1.15</ecNumber>
    </recommendedName>
</protein>
<keyword evidence="16" id="KW-0547">Nucleotide-binding</keyword>
<dbReference type="InterPro" id="IPR020826">
    <property type="entry name" value="Transketolase_BS"/>
</dbReference>
<dbReference type="GO" id="GO:0004747">
    <property type="term" value="F:ribokinase activity"/>
    <property type="evidence" value="ECO:0007669"/>
    <property type="project" value="UniProtKB-UniRule"/>
</dbReference>
<evidence type="ECO:0000256" key="12">
    <source>
        <dbReference type="ARBA" id="ARBA00022842"/>
    </source>
</evidence>
<keyword evidence="11" id="KW-0106">Calcium</keyword>
<comment type="function">
    <text evidence="5">Catalyzes the transfer of a two-carbon ketol group from a ketose donor to an aldose acceptor, via a covalent intermediate with the cofactor thiamine pyrophosphate.</text>
</comment>
<dbReference type="GO" id="GO:0005829">
    <property type="term" value="C:cytosol"/>
    <property type="evidence" value="ECO:0007669"/>
    <property type="project" value="TreeGrafter"/>
</dbReference>
<feature type="binding site" evidence="16">
    <location>
        <position position="253"/>
    </location>
    <ligand>
        <name>K(+)</name>
        <dbReference type="ChEBI" id="CHEBI:29103"/>
    </ligand>
</feature>
<comment type="caution">
    <text evidence="19">The sequence shown here is derived from an EMBL/GenBank/DDBJ whole genome shotgun (WGS) entry which is preliminary data.</text>
</comment>
<dbReference type="Gene3D" id="3.40.1190.20">
    <property type="match status" value="1"/>
</dbReference>
<dbReference type="Gene3D" id="3.40.50.970">
    <property type="match status" value="1"/>
</dbReference>
<comment type="cofactor">
    <cofactor evidence="1">
        <name>Ca(2+)</name>
        <dbReference type="ChEBI" id="CHEBI:29108"/>
    </cofactor>
</comment>
<evidence type="ECO:0000256" key="9">
    <source>
        <dbReference type="ARBA" id="ARBA00022723"/>
    </source>
</evidence>
<feature type="binding site" evidence="16">
    <location>
        <position position="296"/>
    </location>
    <ligand>
        <name>K(+)</name>
        <dbReference type="ChEBI" id="CHEBI:29103"/>
    </ligand>
</feature>
<dbReference type="UniPathway" id="UPA00916">
    <property type="reaction ID" value="UER00889"/>
</dbReference>
<evidence type="ECO:0000256" key="2">
    <source>
        <dbReference type="ARBA" id="ARBA00001936"/>
    </source>
</evidence>
<evidence type="ECO:0000256" key="7">
    <source>
        <dbReference type="ARBA" id="ARBA00011738"/>
    </source>
</evidence>
<feature type="binding site" evidence="16">
    <location>
        <begin position="220"/>
        <end position="225"/>
    </location>
    <ligand>
        <name>ATP</name>
        <dbReference type="ChEBI" id="CHEBI:30616"/>
    </ligand>
</feature>
<comment type="similarity">
    <text evidence="16">Belongs to the carbohydrate kinase PfkB family. Ribokinase subfamily.</text>
</comment>
<dbReference type="FunFam" id="3.40.50.970:FF:000045">
    <property type="entry name" value="Transketolase"/>
    <property type="match status" value="1"/>
</dbReference>
<evidence type="ECO:0000256" key="13">
    <source>
        <dbReference type="ARBA" id="ARBA00022958"/>
    </source>
</evidence>
<keyword evidence="12 16" id="KW-0460">Magnesium</keyword>
<dbReference type="NCBIfam" id="TIGR02152">
    <property type="entry name" value="D_ribokin_bact"/>
    <property type="match status" value="1"/>
</dbReference>
<dbReference type="Pfam" id="PF02779">
    <property type="entry name" value="Transket_pyr"/>
    <property type="match status" value="1"/>
</dbReference>
<dbReference type="FunFam" id="3.40.50.920:FF:000003">
    <property type="entry name" value="Transketolase"/>
    <property type="match status" value="1"/>
</dbReference>
<dbReference type="EC" id="2.7.1.15" evidence="16 17"/>
<dbReference type="Gene3D" id="3.40.50.920">
    <property type="match status" value="1"/>
</dbReference>
<dbReference type="PANTHER" id="PTHR43522">
    <property type="entry name" value="TRANSKETOLASE"/>
    <property type="match status" value="1"/>
</dbReference>
<comment type="similarity">
    <text evidence="6">Belongs to the transketolase family.</text>
</comment>
<organism evidence="19 20">
    <name type="scientific">Clostridium butyricum</name>
    <dbReference type="NCBI Taxonomy" id="1492"/>
    <lineage>
        <taxon>Bacteria</taxon>
        <taxon>Bacillati</taxon>
        <taxon>Bacillota</taxon>
        <taxon>Clostridia</taxon>
        <taxon>Eubacteriales</taxon>
        <taxon>Clostridiaceae</taxon>
        <taxon>Clostridium</taxon>
    </lineage>
</organism>
<dbReference type="GO" id="GO:0006098">
    <property type="term" value="P:pentose-phosphate shunt"/>
    <property type="evidence" value="ECO:0007669"/>
    <property type="project" value="TreeGrafter"/>
</dbReference>
<comment type="cofactor">
    <cofactor evidence="3">
        <name>Co(2+)</name>
        <dbReference type="ChEBI" id="CHEBI:48828"/>
    </cofactor>
</comment>
<evidence type="ECO:0000313" key="20">
    <source>
        <dbReference type="Proteomes" id="UP000321089"/>
    </source>
</evidence>
<dbReference type="SUPFAM" id="SSF52518">
    <property type="entry name" value="Thiamin diphosphate-binding fold (THDP-binding)"/>
    <property type="match status" value="1"/>
</dbReference>
<dbReference type="SUPFAM" id="SSF52922">
    <property type="entry name" value="TK C-terminal domain-like"/>
    <property type="match status" value="1"/>
</dbReference>
<comment type="catalytic activity">
    <reaction evidence="15">
        <text>D-sedoheptulose 7-phosphate + D-glyceraldehyde 3-phosphate = aldehydo-D-ribose 5-phosphate + D-xylulose 5-phosphate</text>
        <dbReference type="Rhea" id="RHEA:10508"/>
        <dbReference type="ChEBI" id="CHEBI:57483"/>
        <dbReference type="ChEBI" id="CHEBI:57737"/>
        <dbReference type="ChEBI" id="CHEBI:58273"/>
        <dbReference type="ChEBI" id="CHEBI:59776"/>
        <dbReference type="EC" id="2.2.1.1"/>
    </reaction>
</comment>
<dbReference type="AlphaFoldDB" id="A0A512TSA5"/>
<comment type="cofactor">
    <cofactor evidence="2">
        <name>Mn(2+)</name>
        <dbReference type="ChEBI" id="CHEBI:29035"/>
    </cofactor>
</comment>
<keyword evidence="10 16" id="KW-0418">Kinase</keyword>
<keyword evidence="9 16" id="KW-0479">Metal-binding</keyword>
<keyword evidence="16" id="KW-0119">Carbohydrate metabolism</keyword>
<keyword evidence="13 16" id="KW-0630">Potassium</keyword>
<keyword evidence="16" id="KW-0067">ATP-binding</keyword>
<dbReference type="Pfam" id="PF00294">
    <property type="entry name" value="PfkB"/>
    <property type="match status" value="1"/>
</dbReference>
<dbReference type="GO" id="GO:0004802">
    <property type="term" value="F:transketolase activity"/>
    <property type="evidence" value="ECO:0007669"/>
    <property type="project" value="UniProtKB-EC"/>
</dbReference>
<dbReference type="InterPro" id="IPR029056">
    <property type="entry name" value="Ribokinase-like"/>
</dbReference>
<evidence type="ECO:0000256" key="3">
    <source>
        <dbReference type="ARBA" id="ARBA00001941"/>
    </source>
</evidence>
<evidence type="ECO:0000256" key="1">
    <source>
        <dbReference type="ARBA" id="ARBA00001913"/>
    </source>
</evidence>
<comment type="function">
    <text evidence="16">Catalyzes the phosphorylation of ribose at O-5 in a reaction requiring ATP and magnesium. The resulting D-ribose-5-phosphate can then be used either for sythesis of nucleotides, histidine, and tryptophan, or as a component of the pentose phosphate pathway.</text>
</comment>
<dbReference type="Proteomes" id="UP000321089">
    <property type="component" value="Unassembled WGS sequence"/>
</dbReference>
<evidence type="ECO:0000256" key="4">
    <source>
        <dbReference type="ARBA" id="ARBA00001964"/>
    </source>
</evidence>
<dbReference type="EMBL" id="BKBC01000078">
    <property type="protein sequence ID" value="GEQ23115.1"/>
    <property type="molecule type" value="Genomic_DNA"/>
</dbReference>
<evidence type="ECO:0000256" key="11">
    <source>
        <dbReference type="ARBA" id="ARBA00022837"/>
    </source>
</evidence>
<feature type="binding site" evidence="16">
    <location>
        <position position="184"/>
    </location>
    <ligand>
        <name>ATP</name>
        <dbReference type="ChEBI" id="CHEBI:30616"/>
    </ligand>
</feature>
<comment type="pathway">
    <text evidence="16">Carbohydrate metabolism; D-ribose degradation; D-ribose 5-phosphate from beta-D-ribopyranose: step 2/2.</text>
</comment>
<evidence type="ECO:0000256" key="16">
    <source>
        <dbReference type="HAMAP-Rule" id="MF_01987"/>
    </source>
</evidence>
<dbReference type="SMART" id="SM00861">
    <property type="entry name" value="Transket_pyr"/>
    <property type="match status" value="1"/>
</dbReference>
<comment type="caution">
    <text evidence="16">Lacks conserved residue(s) required for the propagation of feature annotation.</text>
</comment>
<feature type="binding site" evidence="16">
    <location>
        <begin position="39"/>
        <end position="43"/>
    </location>
    <ligand>
        <name>substrate</name>
    </ligand>
</feature>
<evidence type="ECO:0000259" key="18">
    <source>
        <dbReference type="SMART" id="SM00861"/>
    </source>
</evidence>
<feature type="binding site" evidence="16">
    <location>
        <position position="298"/>
    </location>
    <ligand>
        <name>K(+)</name>
        <dbReference type="ChEBI" id="CHEBI:29103"/>
    </ligand>
</feature>
<proteinExistence type="inferred from homology"/>
<feature type="binding site" evidence="16">
    <location>
        <position position="140"/>
    </location>
    <ligand>
        <name>substrate</name>
    </ligand>
</feature>
<dbReference type="GO" id="GO:0005524">
    <property type="term" value="F:ATP binding"/>
    <property type="evidence" value="ECO:0007669"/>
    <property type="project" value="UniProtKB-UniRule"/>
</dbReference>
<evidence type="ECO:0000313" key="19">
    <source>
        <dbReference type="EMBL" id="GEQ23115.1"/>
    </source>
</evidence>
<sequence length="559" mass="60644">MSKVCIIGSINMDMIVSVDEMPQVGETIISENFKLAHGGKGANQAVAAKRMGNEVHMISKIGKDAYGYEILESLKNENIDVSKVFQDKCKPTGTAIITVNKDGNNSIVVIPGANMAIDKYEIESCKDIIINSDIVVAQFETTLDATIEAFKIAKENDVITILNPAPANKIPDELLKYTDIIIPNETEAATLTGIEVTNLEEAEKAAKSFLSKGVKYSIITLGEKGAALVSNEKSVIVPAYKVKAVDEKPMATRQSSGNVINKLSKIIPNLIGGSADLAPSNKTHMNCRGDFSAEDRSGSNMHFGVREHAMAAIVNGMSAHGGLITYCATFFVFSDYMKGAMRLSSLMNLPVSYVLTHDSIGVGEDGPTHQPIEQLAALRSMPNMTVFRPADSKETVAAWYYAVTNGQTPTSLVLTRQNLPVYDGCPKRALKGGYIIKDSKKETPDVILIASGSEVELIYKAADELLEKGIEARVVSMPSFELFDAQDKEYKETVLPNKVRARIAVEALSSFGWHKYVGLDGEVISLDTFGASGNSEKLFKKFGFTSKNIVEKAMEIVNN</sequence>
<evidence type="ECO:0000256" key="17">
    <source>
        <dbReference type="NCBIfam" id="TIGR02152"/>
    </source>
</evidence>
<comment type="cofactor">
    <cofactor evidence="16">
        <name>Mg(2+)</name>
        <dbReference type="ChEBI" id="CHEBI:18420"/>
    </cofactor>
    <text evidence="16">Requires a divalent cation, most likely magnesium in vivo, as an electrophilic catalyst to aid phosphoryl group transfer. It is the chelate of the metal and the nucleotide that is the actual substrate.</text>
</comment>
<evidence type="ECO:0000256" key="14">
    <source>
        <dbReference type="ARBA" id="ARBA00023052"/>
    </source>
</evidence>
<evidence type="ECO:0000256" key="10">
    <source>
        <dbReference type="ARBA" id="ARBA00022777"/>
    </source>
</evidence>
<comment type="cofactor">
    <cofactor evidence="4">
        <name>thiamine diphosphate</name>
        <dbReference type="ChEBI" id="CHEBI:58937"/>
    </cofactor>
</comment>
<dbReference type="CDD" id="cd07033">
    <property type="entry name" value="TPP_PYR_DXS_TK_like"/>
    <property type="match status" value="1"/>
</dbReference>